<reference evidence="1" key="1">
    <citation type="submission" date="2023-03" db="EMBL/GenBank/DDBJ databases">
        <title>Massive genome expansion in bonnet fungi (Mycena s.s.) driven by repeated elements and novel gene families across ecological guilds.</title>
        <authorList>
            <consortium name="Lawrence Berkeley National Laboratory"/>
            <person name="Harder C.B."/>
            <person name="Miyauchi S."/>
            <person name="Viragh M."/>
            <person name="Kuo A."/>
            <person name="Thoen E."/>
            <person name="Andreopoulos B."/>
            <person name="Lu D."/>
            <person name="Skrede I."/>
            <person name="Drula E."/>
            <person name="Henrissat B."/>
            <person name="Morin E."/>
            <person name="Kohler A."/>
            <person name="Barry K."/>
            <person name="LaButti K."/>
            <person name="Morin E."/>
            <person name="Salamov A."/>
            <person name="Lipzen A."/>
            <person name="Mereny Z."/>
            <person name="Hegedus B."/>
            <person name="Baldrian P."/>
            <person name="Stursova M."/>
            <person name="Weitz H."/>
            <person name="Taylor A."/>
            <person name="Grigoriev I.V."/>
            <person name="Nagy L.G."/>
            <person name="Martin F."/>
            <person name="Kauserud H."/>
        </authorList>
    </citation>
    <scope>NUCLEOTIDE SEQUENCE</scope>
    <source>
        <strain evidence="1">CBHHK188m</strain>
    </source>
</reference>
<protein>
    <recommendedName>
        <fullName evidence="3">F-box domain-containing protein</fullName>
    </recommendedName>
</protein>
<evidence type="ECO:0008006" key="3">
    <source>
        <dbReference type="Google" id="ProtNLM"/>
    </source>
</evidence>
<feature type="non-terminal residue" evidence="1">
    <location>
        <position position="123"/>
    </location>
</feature>
<dbReference type="EMBL" id="JARJLG010000001">
    <property type="protein sequence ID" value="KAJ7785186.1"/>
    <property type="molecule type" value="Genomic_DNA"/>
</dbReference>
<dbReference type="Proteomes" id="UP001215280">
    <property type="component" value="Unassembled WGS sequence"/>
</dbReference>
<name>A0AAD7KGW3_9AGAR</name>
<accession>A0AAD7KGW3</accession>
<keyword evidence="2" id="KW-1185">Reference proteome</keyword>
<evidence type="ECO:0000313" key="1">
    <source>
        <dbReference type="EMBL" id="KAJ7785186.1"/>
    </source>
</evidence>
<proteinExistence type="predicted"/>
<sequence length="123" mass="13929">MESPFAQHLDTNYTPSDTEIKWIKSHLLPHILEVSRLDALIQDLSVRRDKTQEYIDAHRALLTPVRRLPPEIVQEIFLACLPTQRNAVMSAQEAPLILTSICASWRALALSTPALWASLHLPL</sequence>
<comment type="caution">
    <text evidence="1">The sequence shown here is derived from an EMBL/GenBank/DDBJ whole genome shotgun (WGS) entry which is preliminary data.</text>
</comment>
<evidence type="ECO:0000313" key="2">
    <source>
        <dbReference type="Proteomes" id="UP001215280"/>
    </source>
</evidence>
<gene>
    <name evidence="1" type="ORF">DFH07DRAFT_699116</name>
</gene>
<organism evidence="1 2">
    <name type="scientific">Mycena maculata</name>
    <dbReference type="NCBI Taxonomy" id="230809"/>
    <lineage>
        <taxon>Eukaryota</taxon>
        <taxon>Fungi</taxon>
        <taxon>Dikarya</taxon>
        <taxon>Basidiomycota</taxon>
        <taxon>Agaricomycotina</taxon>
        <taxon>Agaricomycetes</taxon>
        <taxon>Agaricomycetidae</taxon>
        <taxon>Agaricales</taxon>
        <taxon>Marasmiineae</taxon>
        <taxon>Mycenaceae</taxon>
        <taxon>Mycena</taxon>
    </lineage>
</organism>
<dbReference type="AlphaFoldDB" id="A0AAD7KGW3"/>